<dbReference type="AlphaFoldDB" id="A0AAV7DZW7"/>
<protein>
    <submittedName>
        <fullName evidence="1">Uncharacterized protein</fullName>
    </submittedName>
</protein>
<gene>
    <name evidence="1" type="ORF">H6P81_017693</name>
</gene>
<accession>A0AAV7DZW7</accession>
<name>A0AAV7DZW7_ARIFI</name>
<dbReference type="Proteomes" id="UP000825729">
    <property type="component" value="Unassembled WGS sequence"/>
</dbReference>
<keyword evidence="2" id="KW-1185">Reference proteome</keyword>
<evidence type="ECO:0000313" key="1">
    <source>
        <dbReference type="EMBL" id="KAG9441839.1"/>
    </source>
</evidence>
<proteinExistence type="predicted"/>
<dbReference type="EMBL" id="JAINDJ010000007">
    <property type="protein sequence ID" value="KAG9441839.1"/>
    <property type="molecule type" value="Genomic_DNA"/>
</dbReference>
<sequence>MTIKAFRQTIFAFLKKIIGVAYYPPVFWLIDCSVYHQAKLKESQYQLAPWRSDALSNNTNFTPQSPTYPYGVALTATTKNGLEIVPQQPYSHSQTPSSSPLKIWSMII</sequence>
<evidence type="ECO:0000313" key="2">
    <source>
        <dbReference type="Proteomes" id="UP000825729"/>
    </source>
</evidence>
<organism evidence="1 2">
    <name type="scientific">Aristolochia fimbriata</name>
    <name type="common">White veined hardy Dutchman's pipe vine</name>
    <dbReference type="NCBI Taxonomy" id="158543"/>
    <lineage>
        <taxon>Eukaryota</taxon>
        <taxon>Viridiplantae</taxon>
        <taxon>Streptophyta</taxon>
        <taxon>Embryophyta</taxon>
        <taxon>Tracheophyta</taxon>
        <taxon>Spermatophyta</taxon>
        <taxon>Magnoliopsida</taxon>
        <taxon>Magnoliidae</taxon>
        <taxon>Piperales</taxon>
        <taxon>Aristolochiaceae</taxon>
        <taxon>Aristolochia</taxon>
    </lineage>
</organism>
<reference evidence="1 2" key="1">
    <citation type="submission" date="2021-07" db="EMBL/GenBank/DDBJ databases">
        <title>The Aristolochia fimbriata genome: insights into angiosperm evolution, floral development and chemical biosynthesis.</title>
        <authorList>
            <person name="Jiao Y."/>
        </authorList>
    </citation>
    <scope>NUCLEOTIDE SEQUENCE [LARGE SCALE GENOMIC DNA]</scope>
    <source>
        <strain evidence="1">IBCAS-2021</strain>
        <tissue evidence="1">Leaf</tissue>
    </source>
</reference>
<comment type="caution">
    <text evidence="1">The sequence shown here is derived from an EMBL/GenBank/DDBJ whole genome shotgun (WGS) entry which is preliminary data.</text>
</comment>